<dbReference type="Proteomes" id="UP000000763">
    <property type="component" value="Chromosome 2"/>
</dbReference>
<sequence>MSLDHRRGAAGVATAATQEESGAAAAERGGRGRRCEGREEGVGGPFYRPEGRERDAGEGDRRRPWWSSPLKNIIKIHHE</sequence>
<organism evidence="2 3">
    <name type="scientific">Oryza sativa subsp. japonica</name>
    <name type="common">Rice</name>
    <dbReference type="NCBI Taxonomy" id="39947"/>
    <lineage>
        <taxon>Eukaryota</taxon>
        <taxon>Viridiplantae</taxon>
        <taxon>Streptophyta</taxon>
        <taxon>Embryophyta</taxon>
        <taxon>Tracheophyta</taxon>
        <taxon>Spermatophyta</taxon>
        <taxon>Magnoliopsida</taxon>
        <taxon>Liliopsida</taxon>
        <taxon>Poales</taxon>
        <taxon>Poaceae</taxon>
        <taxon>BOP clade</taxon>
        <taxon>Oryzoideae</taxon>
        <taxon>Oryzeae</taxon>
        <taxon>Oryzinae</taxon>
        <taxon>Oryza</taxon>
        <taxon>Oryza sativa</taxon>
    </lineage>
</organism>
<name>Q6H824_ORYSJ</name>
<protein>
    <submittedName>
        <fullName evidence="2">Uncharacterized protein</fullName>
    </submittedName>
</protein>
<evidence type="ECO:0000256" key="1">
    <source>
        <dbReference type="SAM" id="MobiDB-lite"/>
    </source>
</evidence>
<accession>Q6H824</accession>
<gene>
    <name evidence="2" type="primary">OJ1267_F10.38</name>
</gene>
<feature type="compositionally biased region" description="Low complexity" evidence="1">
    <location>
        <begin position="9"/>
        <end position="27"/>
    </location>
</feature>
<reference evidence="3" key="1">
    <citation type="journal article" date="2005" name="Nature">
        <title>The map-based sequence of the rice genome.</title>
        <authorList>
            <consortium name="International rice genome sequencing project (IRGSP)"/>
            <person name="Matsumoto T."/>
            <person name="Wu J."/>
            <person name="Kanamori H."/>
            <person name="Katayose Y."/>
            <person name="Fujisawa M."/>
            <person name="Namiki N."/>
            <person name="Mizuno H."/>
            <person name="Yamamoto K."/>
            <person name="Antonio B.A."/>
            <person name="Baba T."/>
            <person name="Sakata K."/>
            <person name="Nagamura Y."/>
            <person name="Aoki H."/>
            <person name="Arikawa K."/>
            <person name="Arita K."/>
            <person name="Bito T."/>
            <person name="Chiden Y."/>
            <person name="Fujitsuka N."/>
            <person name="Fukunaka R."/>
            <person name="Hamada M."/>
            <person name="Harada C."/>
            <person name="Hayashi A."/>
            <person name="Hijishita S."/>
            <person name="Honda M."/>
            <person name="Hosokawa S."/>
            <person name="Ichikawa Y."/>
            <person name="Idonuma A."/>
            <person name="Iijima M."/>
            <person name="Ikeda M."/>
            <person name="Ikeno M."/>
            <person name="Ito K."/>
            <person name="Ito S."/>
            <person name="Ito T."/>
            <person name="Ito Y."/>
            <person name="Ito Y."/>
            <person name="Iwabuchi A."/>
            <person name="Kamiya K."/>
            <person name="Karasawa W."/>
            <person name="Kurita K."/>
            <person name="Katagiri S."/>
            <person name="Kikuta A."/>
            <person name="Kobayashi H."/>
            <person name="Kobayashi N."/>
            <person name="Machita K."/>
            <person name="Maehara T."/>
            <person name="Masukawa M."/>
            <person name="Mizubayashi T."/>
            <person name="Mukai Y."/>
            <person name="Nagasaki H."/>
            <person name="Nagata Y."/>
            <person name="Naito S."/>
            <person name="Nakashima M."/>
            <person name="Nakama Y."/>
            <person name="Nakamichi Y."/>
            <person name="Nakamura M."/>
            <person name="Meguro A."/>
            <person name="Negishi M."/>
            <person name="Ohta I."/>
            <person name="Ohta T."/>
            <person name="Okamoto M."/>
            <person name="Ono N."/>
            <person name="Saji S."/>
            <person name="Sakaguchi M."/>
            <person name="Sakai K."/>
            <person name="Shibata M."/>
            <person name="Shimokawa T."/>
            <person name="Song J."/>
            <person name="Takazaki Y."/>
            <person name="Terasawa K."/>
            <person name="Tsugane M."/>
            <person name="Tsuji K."/>
            <person name="Ueda S."/>
            <person name="Waki K."/>
            <person name="Yamagata H."/>
            <person name="Yamamoto M."/>
            <person name="Yamamoto S."/>
            <person name="Yamane H."/>
            <person name="Yoshiki S."/>
            <person name="Yoshihara R."/>
            <person name="Yukawa K."/>
            <person name="Zhong H."/>
            <person name="Yano M."/>
            <person name="Yuan Q."/>
            <person name="Ouyang S."/>
            <person name="Liu J."/>
            <person name="Jones K.M."/>
            <person name="Gansberger K."/>
            <person name="Moffat K."/>
            <person name="Hill J."/>
            <person name="Bera J."/>
            <person name="Fadrosh D."/>
            <person name="Jin S."/>
            <person name="Johri S."/>
            <person name="Kim M."/>
            <person name="Overton L."/>
            <person name="Reardon M."/>
            <person name="Tsitrin T."/>
            <person name="Vuong H."/>
            <person name="Weaver B."/>
            <person name="Ciecko A."/>
            <person name="Tallon L."/>
            <person name="Jackson J."/>
            <person name="Pai G."/>
            <person name="Aken S.V."/>
            <person name="Utterback T."/>
            <person name="Reidmuller S."/>
            <person name="Feldblyum T."/>
            <person name="Hsiao J."/>
            <person name="Zismann V."/>
            <person name="Iobst S."/>
            <person name="de Vazeille A.R."/>
            <person name="Buell C.R."/>
            <person name="Ying K."/>
            <person name="Li Y."/>
            <person name="Lu T."/>
            <person name="Huang Y."/>
            <person name="Zhao Q."/>
            <person name="Feng Q."/>
            <person name="Zhang L."/>
            <person name="Zhu J."/>
            <person name="Weng Q."/>
            <person name="Mu J."/>
            <person name="Lu Y."/>
            <person name="Fan D."/>
            <person name="Liu Y."/>
            <person name="Guan J."/>
            <person name="Zhang Y."/>
            <person name="Yu S."/>
            <person name="Liu X."/>
            <person name="Zhang Y."/>
            <person name="Hong G."/>
            <person name="Han B."/>
            <person name="Choisne N."/>
            <person name="Demange N."/>
            <person name="Orjeda G."/>
            <person name="Samain S."/>
            <person name="Cattolico L."/>
            <person name="Pelletier E."/>
            <person name="Couloux A."/>
            <person name="Segurens B."/>
            <person name="Wincker P."/>
            <person name="D'Hont A."/>
            <person name="Scarpelli C."/>
            <person name="Weissenbach J."/>
            <person name="Salanoubat M."/>
            <person name="Quetier F."/>
            <person name="Yu Y."/>
            <person name="Kim H.R."/>
            <person name="Rambo T."/>
            <person name="Currie J."/>
            <person name="Collura K."/>
            <person name="Luo M."/>
            <person name="Yang T."/>
            <person name="Ammiraju J.S.S."/>
            <person name="Engler F."/>
            <person name="Soderlund C."/>
            <person name="Wing R.A."/>
            <person name="Palmer L.E."/>
            <person name="de la Bastide M."/>
            <person name="Spiegel L."/>
            <person name="Nascimento L."/>
            <person name="Zutavern T."/>
            <person name="O'Shaughnessy A."/>
            <person name="Dike S."/>
            <person name="Dedhia N."/>
            <person name="Preston R."/>
            <person name="Balija V."/>
            <person name="McCombie W.R."/>
            <person name="Chow T."/>
            <person name="Chen H."/>
            <person name="Chung M."/>
            <person name="Chen C."/>
            <person name="Shaw J."/>
            <person name="Wu H."/>
            <person name="Hsiao K."/>
            <person name="Chao Y."/>
            <person name="Chu M."/>
            <person name="Cheng C."/>
            <person name="Hour A."/>
            <person name="Lee P."/>
            <person name="Lin S."/>
            <person name="Lin Y."/>
            <person name="Liou J."/>
            <person name="Liu S."/>
            <person name="Hsing Y."/>
            <person name="Raghuvanshi S."/>
            <person name="Mohanty A."/>
            <person name="Bharti A.K."/>
            <person name="Gaur A."/>
            <person name="Gupta V."/>
            <person name="Kumar D."/>
            <person name="Ravi V."/>
            <person name="Vij S."/>
            <person name="Kapur A."/>
            <person name="Khurana P."/>
            <person name="Khurana P."/>
            <person name="Khurana J.P."/>
            <person name="Tyagi A.K."/>
            <person name="Gaikwad K."/>
            <person name="Singh A."/>
            <person name="Dalal V."/>
            <person name="Srivastava S."/>
            <person name="Dixit A."/>
            <person name="Pal A.K."/>
            <person name="Ghazi I.A."/>
            <person name="Yadav M."/>
            <person name="Pandit A."/>
            <person name="Bhargava A."/>
            <person name="Sureshbabu K."/>
            <person name="Batra K."/>
            <person name="Sharma T.R."/>
            <person name="Mohapatra T."/>
            <person name="Singh N.K."/>
            <person name="Messing J."/>
            <person name="Nelson A.B."/>
            <person name="Fuks G."/>
            <person name="Kavchok S."/>
            <person name="Keizer G."/>
            <person name="Linton E."/>
            <person name="Llaca V."/>
            <person name="Song R."/>
            <person name="Tanyolac B."/>
            <person name="Young S."/>
            <person name="Ho-Il K."/>
            <person name="Hahn J.H."/>
            <person name="Sangsakoo G."/>
            <person name="Vanavichit A."/>
            <person name="de Mattos Luiz.A.T."/>
            <person name="Zimmer P.D."/>
            <person name="Malone G."/>
            <person name="Dellagostin O."/>
            <person name="de Oliveira A.C."/>
            <person name="Bevan M."/>
            <person name="Bancroft I."/>
            <person name="Minx P."/>
            <person name="Cordum H."/>
            <person name="Wilson R."/>
            <person name="Cheng Z."/>
            <person name="Jin W."/>
            <person name="Jiang J."/>
            <person name="Leong S.A."/>
            <person name="Iwama H."/>
            <person name="Gojobori T."/>
            <person name="Itoh T."/>
            <person name="Niimura Y."/>
            <person name="Fujii Y."/>
            <person name="Habara T."/>
            <person name="Sakai H."/>
            <person name="Sato Y."/>
            <person name="Wilson G."/>
            <person name="Kumar K."/>
            <person name="McCouch S."/>
            <person name="Juretic N."/>
            <person name="Hoen D."/>
            <person name="Wright S."/>
            <person name="Bruskiewich R."/>
            <person name="Bureau T."/>
            <person name="Miyao A."/>
            <person name="Hirochika H."/>
            <person name="Nishikawa T."/>
            <person name="Kadowaki K."/>
            <person name="Sugiura M."/>
            <person name="Burr B."/>
            <person name="Sasaki T."/>
        </authorList>
    </citation>
    <scope>NUCLEOTIDE SEQUENCE [LARGE SCALE GENOMIC DNA]</scope>
    <source>
        <strain evidence="3">cv. Nipponbare</strain>
    </source>
</reference>
<feature type="compositionally biased region" description="Basic and acidic residues" evidence="1">
    <location>
        <begin position="28"/>
        <end position="41"/>
    </location>
</feature>
<dbReference type="EMBL" id="AP004085">
    <property type="protein sequence ID" value="BAD25125.1"/>
    <property type="molecule type" value="Genomic_DNA"/>
</dbReference>
<feature type="region of interest" description="Disordered" evidence="1">
    <location>
        <begin position="1"/>
        <end position="79"/>
    </location>
</feature>
<feature type="compositionally biased region" description="Basic and acidic residues" evidence="1">
    <location>
        <begin position="49"/>
        <end position="63"/>
    </location>
</feature>
<proteinExistence type="predicted"/>
<reference evidence="3" key="2">
    <citation type="journal article" date="2008" name="Nucleic Acids Res.">
        <title>The rice annotation project database (RAP-DB): 2008 update.</title>
        <authorList>
            <consortium name="The rice annotation project (RAP)"/>
        </authorList>
    </citation>
    <scope>GENOME REANNOTATION</scope>
    <source>
        <strain evidence="3">cv. Nipponbare</strain>
    </source>
</reference>
<dbReference type="AlphaFoldDB" id="Q6H824"/>
<evidence type="ECO:0000313" key="2">
    <source>
        <dbReference type="EMBL" id="BAD25125.1"/>
    </source>
</evidence>
<evidence type="ECO:0000313" key="3">
    <source>
        <dbReference type="Proteomes" id="UP000000763"/>
    </source>
</evidence>